<evidence type="ECO:0000313" key="3">
    <source>
        <dbReference type="Proteomes" id="UP000240739"/>
    </source>
</evidence>
<keyword evidence="3" id="KW-1185">Reference proteome</keyword>
<evidence type="ECO:0000256" key="1">
    <source>
        <dbReference type="SAM" id="MobiDB-lite"/>
    </source>
</evidence>
<proteinExistence type="predicted"/>
<dbReference type="Proteomes" id="UP000240739">
    <property type="component" value="Unassembled WGS sequence"/>
</dbReference>
<dbReference type="RefSeq" id="WP_107570776.1">
    <property type="nucleotide sequence ID" value="NZ_PYYB01000003.1"/>
</dbReference>
<organism evidence="2 3">
    <name type="scientific">Paraconexibacter algicola</name>
    <dbReference type="NCBI Taxonomy" id="2133960"/>
    <lineage>
        <taxon>Bacteria</taxon>
        <taxon>Bacillati</taxon>
        <taxon>Actinomycetota</taxon>
        <taxon>Thermoleophilia</taxon>
        <taxon>Solirubrobacterales</taxon>
        <taxon>Paraconexibacteraceae</taxon>
        <taxon>Paraconexibacter</taxon>
    </lineage>
</organism>
<protein>
    <submittedName>
        <fullName evidence="2">Uncharacterized protein</fullName>
    </submittedName>
</protein>
<reference evidence="2 3" key="1">
    <citation type="submission" date="2018-03" db="EMBL/GenBank/DDBJ databases">
        <title>Aquarubrobacter algicola gen. nov., sp. nov., a novel actinobacterium isolated from shallow eutrophic lake during the end of cyanobacterial harmful algal blooms.</title>
        <authorList>
            <person name="Chun S.J."/>
        </authorList>
    </citation>
    <scope>NUCLEOTIDE SEQUENCE [LARGE SCALE GENOMIC DNA]</scope>
    <source>
        <strain evidence="2 3">Seoho-28</strain>
    </source>
</reference>
<sequence length="103" mass="10913">MSAHPPGPRRVPAWVPALRELADQPGGIAPHEAGRLVHAHRPGGCQTRNARPLTPDDCCQWVDRDGRAALRLLALLPNPAALPALPPAPAPPTATPDLDPETR</sequence>
<feature type="region of interest" description="Disordered" evidence="1">
    <location>
        <begin position="80"/>
        <end position="103"/>
    </location>
</feature>
<name>A0A2T4UE09_9ACTN</name>
<dbReference type="AlphaFoldDB" id="A0A2T4UE09"/>
<evidence type="ECO:0000313" key="2">
    <source>
        <dbReference type="EMBL" id="PTL55733.1"/>
    </source>
</evidence>
<dbReference type="EMBL" id="PYYB01000003">
    <property type="protein sequence ID" value="PTL55733.1"/>
    <property type="molecule type" value="Genomic_DNA"/>
</dbReference>
<feature type="compositionally biased region" description="Pro residues" evidence="1">
    <location>
        <begin position="84"/>
        <end position="94"/>
    </location>
</feature>
<comment type="caution">
    <text evidence="2">The sequence shown here is derived from an EMBL/GenBank/DDBJ whole genome shotgun (WGS) entry which is preliminary data.</text>
</comment>
<gene>
    <name evidence="2" type="ORF">C7Y72_19075</name>
</gene>
<accession>A0A2T4UE09</accession>